<dbReference type="PRINTS" id="PR00449">
    <property type="entry name" value="RASTRNSFRMNG"/>
</dbReference>
<keyword evidence="5 9" id="KW-0396">Initiation factor</keyword>
<feature type="region of interest" description="G-domain" evidence="9">
    <location>
        <begin position="313"/>
        <end position="461"/>
    </location>
</feature>
<dbReference type="AlphaFoldDB" id="A0A0H4IZ21"/>
<keyword evidence="6 9" id="KW-0547">Nucleotide-binding</keyword>
<dbReference type="Pfam" id="PF03144">
    <property type="entry name" value="GTP_EFTU_D2"/>
    <property type="match status" value="1"/>
</dbReference>
<dbReference type="HAMAP" id="MF_00100_B">
    <property type="entry name" value="IF_2_B"/>
    <property type="match status" value="1"/>
</dbReference>
<dbReference type="Pfam" id="PF04760">
    <property type="entry name" value="IF2_N"/>
    <property type="match status" value="2"/>
</dbReference>
<evidence type="ECO:0000256" key="6">
    <source>
        <dbReference type="ARBA" id="ARBA00022741"/>
    </source>
</evidence>
<dbReference type="SUPFAM" id="SSF52156">
    <property type="entry name" value="Initiation factor IF2/eIF5b, domain 3"/>
    <property type="match status" value="1"/>
</dbReference>
<dbReference type="OrthoDB" id="9811804at2"/>
<evidence type="ECO:0000313" key="14">
    <source>
        <dbReference type="EMBL" id="AKO65744.1"/>
    </source>
</evidence>
<dbReference type="SUPFAM" id="SSF50447">
    <property type="entry name" value="Translation proteins"/>
    <property type="match status" value="2"/>
</dbReference>
<feature type="compositionally biased region" description="Polar residues" evidence="12">
    <location>
        <begin position="64"/>
        <end position="74"/>
    </location>
</feature>
<dbReference type="PATRIC" id="fig|1623450.3.peg.627"/>
<dbReference type="Pfam" id="PF11987">
    <property type="entry name" value="IF-2"/>
    <property type="match status" value="1"/>
</dbReference>
<dbReference type="InterPro" id="IPR000178">
    <property type="entry name" value="TF_IF2_bacterial-like"/>
</dbReference>
<dbReference type="Gene3D" id="3.40.50.300">
    <property type="entry name" value="P-loop containing nucleotide triphosphate hydrolases"/>
    <property type="match status" value="1"/>
</dbReference>
<evidence type="ECO:0000259" key="13">
    <source>
        <dbReference type="PROSITE" id="PS51722"/>
    </source>
</evidence>
<dbReference type="GO" id="GO:0003924">
    <property type="term" value="F:GTPase activity"/>
    <property type="evidence" value="ECO:0007669"/>
    <property type="project" value="UniProtKB-UniRule"/>
</dbReference>
<dbReference type="CDD" id="cd03692">
    <property type="entry name" value="mtIF2_IVc"/>
    <property type="match status" value="1"/>
</dbReference>
<dbReference type="NCBIfam" id="TIGR00231">
    <property type="entry name" value="small_GTP"/>
    <property type="match status" value="1"/>
</dbReference>
<evidence type="ECO:0000256" key="11">
    <source>
        <dbReference type="RuleBase" id="RU000645"/>
    </source>
</evidence>
<dbReference type="GO" id="GO:0003743">
    <property type="term" value="F:translation initiation factor activity"/>
    <property type="evidence" value="ECO:0007669"/>
    <property type="project" value="UniProtKB-UniRule"/>
</dbReference>
<feature type="binding site" evidence="9">
    <location>
        <begin position="319"/>
        <end position="326"/>
    </location>
    <ligand>
        <name>GTP</name>
        <dbReference type="ChEBI" id="CHEBI:37565"/>
    </ligand>
</feature>
<dbReference type="FunFam" id="3.40.50.300:FF:000019">
    <property type="entry name" value="Translation initiation factor IF-2"/>
    <property type="match status" value="1"/>
</dbReference>
<dbReference type="InterPro" id="IPR004161">
    <property type="entry name" value="EFTu-like_2"/>
</dbReference>
<dbReference type="InterPro" id="IPR053905">
    <property type="entry name" value="EF-G-like_DII"/>
</dbReference>
<feature type="compositionally biased region" description="Basic and acidic residues" evidence="12">
    <location>
        <begin position="100"/>
        <end position="182"/>
    </location>
</feature>
<dbReference type="InterPro" id="IPR013575">
    <property type="entry name" value="IF2_assoc_dom_bac"/>
</dbReference>
<dbReference type="InterPro" id="IPR036925">
    <property type="entry name" value="TIF_IF2_dom3_sf"/>
</dbReference>
<feature type="compositionally biased region" description="Basic residues" evidence="12">
    <location>
        <begin position="201"/>
        <end position="210"/>
    </location>
</feature>
<dbReference type="FunFam" id="2.40.30.10:FF:000008">
    <property type="entry name" value="Translation initiation factor IF-2"/>
    <property type="match status" value="1"/>
</dbReference>
<dbReference type="Gene3D" id="2.40.30.10">
    <property type="entry name" value="Translation factors"/>
    <property type="match status" value="2"/>
</dbReference>
<feature type="binding site" evidence="9">
    <location>
        <begin position="365"/>
        <end position="369"/>
    </location>
    <ligand>
        <name>GTP</name>
        <dbReference type="ChEBI" id="CHEBI:37565"/>
    </ligand>
</feature>
<dbReference type="Gene3D" id="3.30.56.50">
    <property type="entry name" value="Putative DNA-binding domain, N-terminal subdomain of bacterial translation initiation factor IF2"/>
    <property type="match status" value="1"/>
</dbReference>
<protein>
    <recommendedName>
        <fullName evidence="3 9">Translation initiation factor IF-2</fullName>
    </recommendedName>
</protein>
<dbReference type="InterPro" id="IPR015760">
    <property type="entry name" value="TIF_IF2"/>
</dbReference>
<dbReference type="PROSITE" id="PS51722">
    <property type="entry name" value="G_TR_2"/>
    <property type="match status" value="1"/>
</dbReference>
<keyword evidence="8 9" id="KW-0342">GTP-binding</keyword>
<dbReference type="Pfam" id="PF22042">
    <property type="entry name" value="EF-G_D2"/>
    <property type="match status" value="1"/>
</dbReference>
<feature type="domain" description="Tr-type G" evidence="13">
    <location>
        <begin position="310"/>
        <end position="477"/>
    </location>
</feature>
<evidence type="ECO:0000256" key="5">
    <source>
        <dbReference type="ARBA" id="ARBA00022540"/>
    </source>
</evidence>
<comment type="similarity">
    <text evidence="2 9 10">Belongs to the TRAFAC class translation factor GTPase superfamily. Classic translation factor GTPase family. IF-2 subfamily.</text>
</comment>
<dbReference type="InterPro" id="IPR044145">
    <property type="entry name" value="IF2_II"/>
</dbReference>
<evidence type="ECO:0000256" key="2">
    <source>
        <dbReference type="ARBA" id="ARBA00007733"/>
    </source>
</evidence>
<dbReference type="SUPFAM" id="SSF52540">
    <property type="entry name" value="P-loop containing nucleoside triphosphate hydrolases"/>
    <property type="match status" value="1"/>
</dbReference>
<dbReference type="Gene3D" id="3.40.50.10050">
    <property type="entry name" value="Translation initiation factor IF- 2, domain 3"/>
    <property type="match status" value="1"/>
</dbReference>
<keyword evidence="7 9" id="KW-0648">Protein biosynthesis</keyword>
<evidence type="ECO:0000256" key="7">
    <source>
        <dbReference type="ARBA" id="ARBA00022917"/>
    </source>
</evidence>
<comment type="subcellular location">
    <subcellularLocation>
        <location evidence="1 9 11">Cytoplasm</location>
    </subcellularLocation>
</comment>
<evidence type="ECO:0000256" key="12">
    <source>
        <dbReference type="SAM" id="MobiDB-lite"/>
    </source>
</evidence>
<dbReference type="InterPro" id="IPR000795">
    <property type="entry name" value="T_Tr_GTP-bd_dom"/>
</dbReference>
<dbReference type="FunFam" id="3.40.50.10050:FF:000001">
    <property type="entry name" value="Translation initiation factor IF-2"/>
    <property type="match status" value="1"/>
</dbReference>
<evidence type="ECO:0000256" key="8">
    <source>
        <dbReference type="ARBA" id="ARBA00023134"/>
    </source>
</evidence>
<dbReference type="GO" id="GO:0005829">
    <property type="term" value="C:cytosol"/>
    <property type="evidence" value="ECO:0007669"/>
    <property type="project" value="TreeGrafter"/>
</dbReference>
<dbReference type="InterPro" id="IPR009000">
    <property type="entry name" value="Transl_B-barrel_sf"/>
</dbReference>
<sequence>MSQYTVEQFASELKLPVDLLLDQLKNAGVKKNTSSDELSEDDKAALLSFLKQSHGDSQKPKNKITLTRKQNSEIQKTDSSGKSRTIQVEVRKKRTLIKTPEVKKTESEVEKPKEILDENQVKIRDDEKARHDALMQAQAEDKKKSEDKKQESKKHIDGTIHKPEDKEIKKETKKNNWEDGPKKKVLKTKNANPIPDGWRSPKNKNKKQSHKNPSDQETTFVAPTEPVIKEVMVPETITVADLAHKMSVKAAEVIKSLMGMGMMVTINQVLDQDTAMIVVEELGHVAKKAEQNDPESILDTDESIEPILETRPPVVTVMGHVDHGKTSLLDFIRTTKVASGEAGGITQHIGAYHVETKKGMVSFLDTPGHEAFTAMRARGAGVTDIVVLVVAADDGVMPQTIEAINHAKAASTPLIVAINKIDKPEANPEKVKNELMTHEVIPEELGGDSMFLELSAKTGQGIDELLDAILLQAEILELKAPTNTPAKGIVVESRLDKGRGPVATILIQSGIMKSSDMLLAGSSYGRVRVMLDEGANQIKQAGPSIPVEIVGLSDVPNAGEDVIVLNDEKKAREIALFRQGKFRDVKFAKQQAAKLENMFDQMAEGDVKTLPLIIKSDVQGSFEALKGSLEKLSNNEVRINVIHNAVGAVNESDINLAVASNAIIIAFNVRAEGGARKSAESNDIEIRYYSIIYDAVDDVKAALTGMLSPDEKENVLGSIEIREIYKVSKIGTIAGCYVTDGLVKRESKVRVLRDNVVIYDGELSSLKRFKDDVKEVKSNFECGLSIKNFNDIKVGDIVEPYEIVKVARKLQ</sequence>
<evidence type="ECO:0000256" key="10">
    <source>
        <dbReference type="RuleBase" id="RU000644"/>
    </source>
</evidence>
<organism evidence="14 15">
    <name type="scientific">Methylophilales bacterium MBRS-H7</name>
    <dbReference type="NCBI Taxonomy" id="1623450"/>
    <lineage>
        <taxon>Bacteria</taxon>
        <taxon>Pseudomonadati</taxon>
        <taxon>Pseudomonadota</taxon>
        <taxon>Betaproteobacteria</taxon>
        <taxon>Nitrosomonadales</taxon>
        <taxon>OM43 clade</taxon>
    </lineage>
</organism>
<dbReference type="NCBIfam" id="TIGR00487">
    <property type="entry name" value="IF-2"/>
    <property type="match status" value="1"/>
</dbReference>
<dbReference type="Pfam" id="PF08364">
    <property type="entry name" value="IF2_assoc"/>
    <property type="match status" value="1"/>
</dbReference>
<dbReference type="Pfam" id="PF00009">
    <property type="entry name" value="GTP_EFTU"/>
    <property type="match status" value="1"/>
</dbReference>
<dbReference type="CDD" id="cd01887">
    <property type="entry name" value="IF2_eIF5B"/>
    <property type="match status" value="1"/>
</dbReference>
<dbReference type="EMBL" id="CP011002">
    <property type="protein sequence ID" value="AKO65744.1"/>
    <property type="molecule type" value="Genomic_DNA"/>
</dbReference>
<dbReference type="SUPFAM" id="SSF46955">
    <property type="entry name" value="Putative DNA-binding domain"/>
    <property type="match status" value="1"/>
</dbReference>
<reference evidence="14 15" key="1">
    <citation type="submission" date="2015-03" db="EMBL/GenBank/DDBJ databases">
        <title>Comparative analysis of the OM43 clade including a novel species from Red Sea uncovers genomic and metabolic diversity among marine methylotrophs.</title>
        <authorList>
            <person name="Jimenez-Infante F."/>
            <person name="Ngugi D.K."/>
            <person name="Vinu M."/>
            <person name="Alam I."/>
            <person name="Kamau A."/>
            <person name="Blom J."/>
            <person name="Bajic V.B."/>
            <person name="Stingl U."/>
        </authorList>
    </citation>
    <scope>NUCLEOTIDE SEQUENCE [LARGE SCALE GENOMIC DNA]</scope>
    <source>
        <strain evidence="14 15">MBRSH7</strain>
    </source>
</reference>
<dbReference type="GO" id="GO:0005525">
    <property type="term" value="F:GTP binding"/>
    <property type="evidence" value="ECO:0007669"/>
    <property type="project" value="UniProtKB-KW"/>
</dbReference>
<dbReference type="InterPro" id="IPR006847">
    <property type="entry name" value="IF2_N"/>
</dbReference>
<accession>A0A0H4IZ21</accession>
<dbReference type="InterPro" id="IPR023115">
    <property type="entry name" value="TIF_IF2_dom3"/>
</dbReference>
<evidence type="ECO:0000313" key="15">
    <source>
        <dbReference type="Proteomes" id="UP000066549"/>
    </source>
</evidence>
<feature type="binding site" evidence="9">
    <location>
        <begin position="419"/>
        <end position="422"/>
    </location>
    <ligand>
        <name>GTP</name>
        <dbReference type="ChEBI" id="CHEBI:37565"/>
    </ligand>
</feature>
<name>A0A0H4IZ21_9PROT</name>
<evidence type="ECO:0000256" key="3">
    <source>
        <dbReference type="ARBA" id="ARBA00020675"/>
    </source>
</evidence>
<keyword evidence="4 9" id="KW-0963">Cytoplasm</keyword>
<dbReference type="PANTHER" id="PTHR43381">
    <property type="entry name" value="TRANSLATION INITIATION FACTOR IF-2-RELATED"/>
    <property type="match status" value="1"/>
</dbReference>
<dbReference type="Proteomes" id="UP000066549">
    <property type="component" value="Chromosome"/>
</dbReference>
<feature type="region of interest" description="Disordered" evidence="12">
    <location>
        <begin position="51"/>
        <end position="221"/>
    </location>
</feature>
<dbReference type="FunFam" id="2.40.30.10:FF:000007">
    <property type="entry name" value="Translation initiation factor IF-2"/>
    <property type="match status" value="1"/>
</dbReference>
<keyword evidence="15" id="KW-1185">Reference proteome</keyword>
<proteinExistence type="inferred from homology"/>
<evidence type="ECO:0000256" key="1">
    <source>
        <dbReference type="ARBA" id="ARBA00004496"/>
    </source>
</evidence>
<dbReference type="PANTHER" id="PTHR43381:SF5">
    <property type="entry name" value="TR-TYPE G DOMAIN-CONTAINING PROTEIN"/>
    <property type="match status" value="1"/>
</dbReference>
<comment type="function">
    <text evidence="9 10">One of the essential components for the initiation of protein synthesis. Protects formylmethionyl-tRNA from spontaneous hydrolysis and promotes its binding to the 30S ribosomal subunits. Also involved in the hydrolysis of GTP during the formation of the 70S ribosomal complex.</text>
</comment>
<evidence type="ECO:0000256" key="9">
    <source>
        <dbReference type="HAMAP-Rule" id="MF_00100"/>
    </source>
</evidence>
<gene>
    <name evidence="9" type="primary">infB</name>
    <name evidence="14" type="ORF">VI33_03185</name>
</gene>
<dbReference type="InterPro" id="IPR027417">
    <property type="entry name" value="P-loop_NTPase"/>
</dbReference>
<dbReference type="CDD" id="cd03702">
    <property type="entry name" value="IF2_mtIF2_II"/>
    <property type="match status" value="1"/>
</dbReference>
<dbReference type="InterPro" id="IPR009061">
    <property type="entry name" value="DNA-bd_dom_put_sf"/>
</dbReference>
<dbReference type="InterPro" id="IPR005225">
    <property type="entry name" value="Small_GTP-bd"/>
</dbReference>
<evidence type="ECO:0000256" key="4">
    <source>
        <dbReference type="ARBA" id="ARBA00022490"/>
    </source>
</evidence>
<dbReference type="PROSITE" id="PS01176">
    <property type="entry name" value="IF2"/>
    <property type="match status" value="1"/>
</dbReference>